<sequence>MTLWTPDRIPIAVAPLPGEALESWIGAYARRLRVTNNTFLTAVGLAGSRTSHLALRLTPAEIAALERATGVGRHVLTGMTLEPYDGLAVAILPDRRKLSRPPAWRFSGSRARYCPACLGENAGRGPVFWRLPWAFACTTHRTLLLDFCPDCQRAPNPWKARRLGPRETGACTRDGSNVGFRAACGADLTQAPVTPLPAAGLILAAQRHITTLLAAEASSRPAALAEFKRLYALAWRILRGLHTVADRAPEAVHTVLAECGGVLPQLTTEDVGHDAHNAAIGTALARIALHPGHADHEALFEWVLEADRSLLKRQKNNMGAMADRWTWSGPELVERVLTKLDPDATLHARLRYGSASPQPCWPELTAASITHRAAMTPAMLWPGWTMRLLPRPKDEYDPRAGTFRRGCSSFLLLPGGPPQLNFERVGPLLGNHEINSDRDSVERRLYLNHDLTPLASALAQLARALDEHGSPIDYARRRATFTNSSVTLDLNAYARLCAQQGWSTGRQHRVSLLRWYLLTLLTGEAHPPPPDASFRFAWHCTEFRFRAPLALRAFLRQQAETNLEQHKISEPVTWEPPEAWVTDVSWPGISPASIVKSEFRNLLGAVGSVHEAADALRLTSEHIRLYCDLTEISTTTPSHVIGRHHTKRMVTKVKIREGVLAPAELRYLYENKLMEITHIANLASCSPETVRRLLQRDGVPLRPRPGRLPQRPDITREWLHHEYIERQRDMANLARERGVTHYHLTKLARGWGIPIRRPGAQYNAIGHLVLPWTPSPAIRAVTLCRAALDRLRVIVQIPGYTSFAAAARDIYDGRDSALRQRLAYIERTAGFRVIDRSSMPLAPTPRGSDFLREATEILKFADQAPTLAT</sequence>
<reference evidence="3" key="1">
    <citation type="journal article" date="2019" name="Int. J. Syst. Evol. Microbiol.">
        <title>The Global Catalogue of Microorganisms (GCM) 10K type strain sequencing project: providing services to taxonomists for standard genome sequencing and annotation.</title>
        <authorList>
            <consortium name="The Broad Institute Genomics Platform"/>
            <consortium name="The Broad Institute Genome Sequencing Center for Infectious Disease"/>
            <person name="Wu L."/>
            <person name="Ma J."/>
        </authorList>
    </citation>
    <scope>NUCLEOTIDE SEQUENCE [LARGE SCALE GENOMIC DNA]</scope>
    <source>
        <strain evidence="3">JCM 30846</strain>
    </source>
</reference>
<keyword evidence="3" id="KW-1185">Reference proteome</keyword>
<dbReference type="RefSeq" id="WP_345651012.1">
    <property type="nucleotide sequence ID" value="NZ_BAABEP010000039.1"/>
</dbReference>
<dbReference type="Gene3D" id="1.10.10.10">
    <property type="entry name" value="Winged helix-like DNA-binding domain superfamily/Winged helix DNA-binding domain"/>
    <property type="match status" value="1"/>
</dbReference>
<dbReference type="EMBL" id="BAABEP010000039">
    <property type="protein sequence ID" value="GAA3745067.1"/>
    <property type="molecule type" value="Genomic_DNA"/>
</dbReference>
<dbReference type="SUPFAM" id="SSF46785">
    <property type="entry name" value="Winged helix' DNA-binding domain"/>
    <property type="match status" value="1"/>
</dbReference>
<feature type="domain" description="TniQ" evidence="1">
    <location>
        <begin position="10"/>
        <end position="144"/>
    </location>
</feature>
<evidence type="ECO:0000259" key="1">
    <source>
        <dbReference type="Pfam" id="PF06527"/>
    </source>
</evidence>
<dbReference type="InterPro" id="IPR036390">
    <property type="entry name" value="WH_DNA-bd_sf"/>
</dbReference>
<comment type="caution">
    <text evidence="2">The sequence shown here is derived from an EMBL/GenBank/DDBJ whole genome shotgun (WGS) entry which is preliminary data.</text>
</comment>
<dbReference type="Proteomes" id="UP001499884">
    <property type="component" value="Unassembled WGS sequence"/>
</dbReference>
<name>A0ABP7FSZ3_9ACTN</name>
<evidence type="ECO:0000313" key="2">
    <source>
        <dbReference type="EMBL" id="GAA3745067.1"/>
    </source>
</evidence>
<accession>A0ABP7FSZ3</accession>
<evidence type="ECO:0000313" key="3">
    <source>
        <dbReference type="Proteomes" id="UP001499884"/>
    </source>
</evidence>
<proteinExistence type="predicted"/>
<dbReference type="Pfam" id="PF06527">
    <property type="entry name" value="TniQ"/>
    <property type="match status" value="1"/>
</dbReference>
<gene>
    <name evidence="2" type="ORF">GCM10023082_47210</name>
</gene>
<dbReference type="InterPro" id="IPR009492">
    <property type="entry name" value="TniQ"/>
</dbReference>
<dbReference type="InterPro" id="IPR036388">
    <property type="entry name" value="WH-like_DNA-bd_sf"/>
</dbReference>
<protein>
    <submittedName>
        <fullName evidence="2">TniQ family protein</fullName>
    </submittedName>
</protein>
<organism evidence="2 3">
    <name type="scientific">Streptomyces tremellae</name>
    <dbReference type="NCBI Taxonomy" id="1124239"/>
    <lineage>
        <taxon>Bacteria</taxon>
        <taxon>Bacillati</taxon>
        <taxon>Actinomycetota</taxon>
        <taxon>Actinomycetes</taxon>
        <taxon>Kitasatosporales</taxon>
        <taxon>Streptomycetaceae</taxon>
        <taxon>Streptomyces</taxon>
    </lineage>
</organism>